<feature type="compositionally biased region" description="Basic and acidic residues" evidence="1">
    <location>
        <begin position="271"/>
        <end position="282"/>
    </location>
</feature>
<feature type="region of interest" description="Disordered" evidence="1">
    <location>
        <begin position="266"/>
        <end position="424"/>
    </location>
</feature>
<dbReference type="EMBL" id="MU006584">
    <property type="protein sequence ID" value="KAF2745192.1"/>
    <property type="molecule type" value="Genomic_DNA"/>
</dbReference>
<dbReference type="AlphaFoldDB" id="A0A6A6V3N1"/>
<feature type="compositionally biased region" description="Acidic residues" evidence="1">
    <location>
        <begin position="488"/>
        <end position="504"/>
    </location>
</feature>
<name>A0A6A6V3N1_9PLEO</name>
<feature type="compositionally biased region" description="Polar residues" evidence="1">
    <location>
        <begin position="413"/>
        <end position="424"/>
    </location>
</feature>
<dbReference type="OrthoDB" id="3595585at2759"/>
<feature type="region of interest" description="Disordered" evidence="1">
    <location>
        <begin position="485"/>
        <end position="539"/>
    </location>
</feature>
<sequence length="580" mass="64675">MPAAAVPEQKQSASSRLSTSATNDAEKYVRLHITPFTPALSKVYLAPSVQSVARNISYHSLETFPEKGFGYVDLPEMEATKLKKKLNGSTLKGSKVKIETAKPEKRKKLLEEAEEEEDETKVKKAKRAKVKKEQGVLEGIELPEGRKVKRGWTETKDEKRKAKKEKKDKMDKKEKPRKESKYTREPELLFNAKLTPVAATEVVRKEKKKDKKKDKKDKKSSREVVVHEFENNTKQPSFLKAKEVITEAKPAVEYINGKGWVDEDGNVVEAETGKARNRRVLELVEPTAPKPTIEKQASKTPEIEPLPKATSKAANNPKKRKVTPTPSSSSESEGSDAESSILSPSSEEPSSSEPESESESEVQSDTEPTPQPSHTTPPRATATPEISVTPSSPSNKEVHPLEALFKRPKPSLGTPTSTPAKSLAPINTTFSFFGVGEAEADGDTEHAPLTPFTQKDLEWRGQRSAAPTPDTAVIGRRFSFDWRKGSVEDDEDEDEDMDGVDEMLDSNTKANAALHSVPEDKDAGKGDGEEDGDEKEESEFAKWFWEHRGENNRAWKKKRRDTLKARRLRENRKVTGGRRV</sequence>
<feature type="compositionally biased region" description="Basic residues" evidence="1">
    <location>
        <begin position="205"/>
        <end position="219"/>
    </location>
</feature>
<protein>
    <submittedName>
        <fullName evidence="2">Uncharacterized protein</fullName>
    </submittedName>
</protein>
<proteinExistence type="predicted"/>
<evidence type="ECO:0000313" key="2">
    <source>
        <dbReference type="EMBL" id="KAF2745192.1"/>
    </source>
</evidence>
<feature type="compositionally biased region" description="Polar residues" evidence="1">
    <location>
        <begin position="365"/>
        <end position="395"/>
    </location>
</feature>
<keyword evidence="3" id="KW-1185">Reference proteome</keyword>
<evidence type="ECO:0000256" key="1">
    <source>
        <dbReference type="SAM" id="MobiDB-lite"/>
    </source>
</evidence>
<feature type="region of interest" description="Disordered" evidence="1">
    <location>
        <begin position="1"/>
        <end position="21"/>
    </location>
</feature>
<organism evidence="2 3">
    <name type="scientific">Sporormia fimetaria CBS 119925</name>
    <dbReference type="NCBI Taxonomy" id="1340428"/>
    <lineage>
        <taxon>Eukaryota</taxon>
        <taxon>Fungi</taxon>
        <taxon>Dikarya</taxon>
        <taxon>Ascomycota</taxon>
        <taxon>Pezizomycotina</taxon>
        <taxon>Dothideomycetes</taxon>
        <taxon>Pleosporomycetidae</taxon>
        <taxon>Pleosporales</taxon>
        <taxon>Sporormiaceae</taxon>
        <taxon>Sporormia</taxon>
    </lineage>
</organism>
<feature type="region of interest" description="Disordered" evidence="1">
    <location>
        <begin position="101"/>
        <end position="228"/>
    </location>
</feature>
<evidence type="ECO:0000313" key="3">
    <source>
        <dbReference type="Proteomes" id="UP000799440"/>
    </source>
</evidence>
<accession>A0A6A6V3N1</accession>
<feature type="compositionally biased region" description="Acidic residues" evidence="1">
    <location>
        <begin position="354"/>
        <end position="364"/>
    </location>
</feature>
<feature type="compositionally biased region" description="Acidic residues" evidence="1">
    <location>
        <begin position="528"/>
        <end position="537"/>
    </location>
</feature>
<dbReference type="Proteomes" id="UP000799440">
    <property type="component" value="Unassembled WGS sequence"/>
</dbReference>
<feature type="compositionally biased region" description="Basic and acidic residues" evidence="1">
    <location>
        <begin position="517"/>
        <end position="527"/>
    </location>
</feature>
<feature type="compositionally biased region" description="Polar residues" evidence="1">
    <location>
        <begin position="9"/>
        <end position="21"/>
    </location>
</feature>
<gene>
    <name evidence="2" type="ORF">M011DRAFT_407105</name>
</gene>
<reference evidence="2" key="1">
    <citation type="journal article" date="2020" name="Stud. Mycol.">
        <title>101 Dothideomycetes genomes: a test case for predicting lifestyles and emergence of pathogens.</title>
        <authorList>
            <person name="Haridas S."/>
            <person name="Albert R."/>
            <person name="Binder M."/>
            <person name="Bloem J."/>
            <person name="Labutti K."/>
            <person name="Salamov A."/>
            <person name="Andreopoulos B."/>
            <person name="Baker S."/>
            <person name="Barry K."/>
            <person name="Bills G."/>
            <person name="Bluhm B."/>
            <person name="Cannon C."/>
            <person name="Castanera R."/>
            <person name="Culley D."/>
            <person name="Daum C."/>
            <person name="Ezra D."/>
            <person name="Gonzalez J."/>
            <person name="Henrissat B."/>
            <person name="Kuo A."/>
            <person name="Liang C."/>
            <person name="Lipzen A."/>
            <person name="Lutzoni F."/>
            <person name="Magnuson J."/>
            <person name="Mondo S."/>
            <person name="Nolan M."/>
            <person name="Ohm R."/>
            <person name="Pangilinan J."/>
            <person name="Park H.-J."/>
            <person name="Ramirez L."/>
            <person name="Alfaro M."/>
            <person name="Sun H."/>
            <person name="Tritt A."/>
            <person name="Yoshinaga Y."/>
            <person name="Zwiers L.-H."/>
            <person name="Turgeon B."/>
            <person name="Goodwin S."/>
            <person name="Spatafora J."/>
            <person name="Crous P."/>
            <person name="Grigoriev I."/>
        </authorList>
    </citation>
    <scope>NUCLEOTIDE SEQUENCE</scope>
    <source>
        <strain evidence="2">CBS 119925</strain>
    </source>
</reference>
<feature type="compositionally biased region" description="Low complexity" evidence="1">
    <location>
        <begin position="327"/>
        <end position="353"/>
    </location>
</feature>
<feature type="compositionally biased region" description="Basic and acidic residues" evidence="1">
    <location>
        <begin position="143"/>
        <end position="187"/>
    </location>
</feature>
<feature type="region of interest" description="Disordered" evidence="1">
    <location>
        <begin position="440"/>
        <end position="472"/>
    </location>
</feature>